<comment type="function">
    <text evidence="3">Nucleoside triphosphate pyrophosphatase. May have a dual role in cell division arrest and in preventing the incorporation of modified nucleotides into cellular nucleic acids.</text>
</comment>
<dbReference type="InterPro" id="IPR029001">
    <property type="entry name" value="ITPase-like_fam"/>
</dbReference>
<protein>
    <recommendedName>
        <fullName evidence="3">Nucleoside triphosphate pyrophosphatase</fullName>
        <ecNumber evidence="3">3.6.1.9</ecNumber>
    </recommendedName>
    <alternativeName>
        <fullName evidence="3">Nucleotide pyrophosphatase</fullName>
        <shortName evidence="3">Nucleotide PPase</shortName>
    </alternativeName>
</protein>
<sequence length="238" mass="24310">MTAVVLASASPSRRRILAGSGITPHVIVSDVDEAAVEAAHPDADVRTLAGVLAEAKGRTVLDRILTGTAAIPGDSGTAVLIASDSILELGGRPVGKPHTAEATRRVWEEMGGSTAHLHTGHCVARLDRNAPAGSPAPDAAPTASGHAQAGWGLTGITVETASTVIRTVRPSPAELDAYIATGEPLEVAGALTIDGFGGAFVTGIEGDHHNVIGLSLPVLRRLVTGLGVFWPSLWDARD</sequence>
<dbReference type="PIRSF" id="PIRSF006305">
    <property type="entry name" value="Maf"/>
    <property type="match status" value="1"/>
</dbReference>
<evidence type="ECO:0000256" key="4">
    <source>
        <dbReference type="SAM" id="MobiDB-lite"/>
    </source>
</evidence>
<dbReference type="PANTHER" id="PTHR43213:SF5">
    <property type="entry name" value="BIFUNCTIONAL DTTP_UTP PYROPHOSPHATASE_METHYLTRANSFERASE PROTEIN-RELATED"/>
    <property type="match status" value="1"/>
</dbReference>
<keyword evidence="3" id="KW-0546">Nucleotide metabolism</keyword>
<reference evidence="6" key="1">
    <citation type="journal article" date="2019" name="Int. J. Syst. Evol. Microbiol.">
        <title>The Global Catalogue of Microorganisms (GCM) 10K type strain sequencing project: providing services to taxonomists for standard genome sequencing and annotation.</title>
        <authorList>
            <consortium name="The Broad Institute Genomics Platform"/>
            <consortium name="The Broad Institute Genome Sequencing Center for Infectious Disease"/>
            <person name="Wu L."/>
            <person name="Ma J."/>
        </authorList>
    </citation>
    <scope>NUCLEOTIDE SEQUENCE [LARGE SCALE GENOMIC DNA]</scope>
    <source>
        <strain evidence="6">JCM 17808</strain>
    </source>
</reference>
<evidence type="ECO:0000256" key="3">
    <source>
        <dbReference type="HAMAP-Rule" id="MF_00528"/>
    </source>
</evidence>
<evidence type="ECO:0000313" key="5">
    <source>
        <dbReference type="EMBL" id="GAA4395262.1"/>
    </source>
</evidence>
<accession>A0ABP8JT08</accession>
<keyword evidence="6" id="KW-1185">Reference proteome</keyword>
<comment type="catalytic activity">
    <reaction evidence="3">
        <text>a 2'-deoxyribonucleoside 5'-triphosphate + H2O = a 2'-deoxyribonucleoside 5'-phosphate + diphosphate + H(+)</text>
        <dbReference type="Rhea" id="RHEA:44644"/>
        <dbReference type="ChEBI" id="CHEBI:15377"/>
        <dbReference type="ChEBI" id="CHEBI:15378"/>
        <dbReference type="ChEBI" id="CHEBI:33019"/>
        <dbReference type="ChEBI" id="CHEBI:61560"/>
        <dbReference type="ChEBI" id="CHEBI:65317"/>
        <dbReference type="EC" id="3.6.1.9"/>
    </reaction>
</comment>
<name>A0ABP8JT08_9MICO</name>
<comment type="subcellular location">
    <subcellularLocation>
        <location evidence="3">Cytoplasm</location>
    </subcellularLocation>
</comment>
<gene>
    <name evidence="5" type="ORF">GCM10023167_25460</name>
</gene>
<dbReference type="SUPFAM" id="SSF52972">
    <property type="entry name" value="ITPase-like"/>
    <property type="match status" value="1"/>
</dbReference>
<feature type="active site" description="Proton acceptor" evidence="3">
    <location>
        <position position="84"/>
    </location>
</feature>
<comment type="cofactor">
    <cofactor evidence="1 3">
        <name>a divalent metal cation</name>
        <dbReference type="ChEBI" id="CHEBI:60240"/>
    </cofactor>
</comment>
<dbReference type="HAMAP" id="MF_00528">
    <property type="entry name" value="Maf"/>
    <property type="match status" value="1"/>
</dbReference>
<comment type="caution">
    <text evidence="5">The sequence shown here is derived from an EMBL/GenBank/DDBJ whole genome shotgun (WGS) entry which is preliminary data.</text>
</comment>
<dbReference type="PANTHER" id="PTHR43213">
    <property type="entry name" value="BIFUNCTIONAL DTTP/UTP PYROPHOSPHATASE/METHYLTRANSFERASE PROTEIN-RELATED"/>
    <property type="match status" value="1"/>
</dbReference>
<dbReference type="EMBL" id="BAABGL010000035">
    <property type="protein sequence ID" value="GAA4395262.1"/>
    <property type="molecule type" value="Genomic_DNA"/>
</dbReference>
<keyword evidence="2 3" id="KW-0378">Hydrolase</keyword>
<comment type="catalytic activity">
    <reaction evidence="3">
        <text>a ribonucleoside 5'-triphosphate + H2O = a ribonucleoside 5'-phosphate + diphosphate + H(+)</text>
        <dbReference type="Rhea" id="RHEA:23996"/>
        <dbReference type="ChEBI" id="CHEBI:15377"/>
        <dbReference type="ChEBI" id="CHEBI:15378"/>
        <dbReference type="ChEBI" id="CHEBI:33019"/>
        <dbReference type="ChEBI" id="CHEBI:58043"/>
        <dbReference type="ChEBI" id="CHEBI:61557"/>
        <dbReference type="EC" id="3.6.1.9"/>
    </reaction>
</comment>
<evidence type="ECO:0000313" key="6">
    <source>
        <dbReference type="Proteomes" id="UP001500642"/>
    </source>
</evidence>
<dbReference type="EC" id="3.6.1.9" evidence="3"/>
<dbReference type="RefSeq" id="WP_295689929.1">
    <property type="nucleotide sequence ID" value="NZ_BAABGL010000035.1"/>
</dbReference>
<comment type="caution">
    <text evidence="3">Lacks conserved residue(s) required for the propagation of feature annotation.</text>
</comment>
<dbReference type="InterPro" id="IPR003697">
    <property type="entry name" value="Maf-like"/>
</dbReference>
<feature type="region of interest" description="Disordered" evidence="4">
    <location>
        <begin position="127"/>
        <end position="147"/>
    </location>
</feature>
<proteinExistence type="inferred from homology"/>
<evidence type="ECO:0000256" key="1">
    <source>
        <dbReference type="ARBA" id="ARBA00001968"/>
    </source>
</evidence>
<dbReference type="Proteomes" id="UP001500642">
    <property type="component" value="Unassembled WGS sequence"/>
</dbReference>
<dbReference type="Gene3D" id="3.90.950.10">
    <property type="match status" value="1"/>
</dbReference>
<dbReference type="CDD" id="cd00555">
    <property type="entry name" value="Maf"/>
    <property type="match status" value="1"/>
</dbReference>
<keyword evidence="3" id="KW-0963">Cytoplasm</keyword>
<evidence type="ECO:0000256" key="2">
    <source>
        <dbReference type="ARBA" id="ARBA00022801"/>
    </source>
</evidence>
<organism evidence="5 6">
    <name type="scientific">Brevibacterium pityocampae</name>
    <dbReference type="NCBI Taxonomy" id="506594"/>
    <lineage>
        <taxon>Bacteria</taxon>
        <taxon>Bacillati</taxon>
        <taxon>Actinomycetota</taxon>
        <taxon>Actinomycetes</taxon>
        <taxon>Micrococcales</taxon>
        <taxon>Brevibacteriaceae</taxon>
        <taxon>Brevibacterium</taxon>
    </lineage>
</organism>
<feature type="compositionally biased region" description="Low complexity" evidence="4">
    <location>
        <begin position="130"/>
        <end position="145"/>
    </location>
</feature>
<comment type="similarity">
    <text evidence="3">Belongs to the Maf family.</text>
</comment>
<dbReference type="Pfam" id="PF02545">
    <property type="entry name" value="Maf"/>
    <property type="match status" value="1"/>
</dbReference>